<dbReference type="Proteomes" id="UP001151760">
    <property type="component" value="Unassembled WGS sequence"/>
</dbReference>
<feature type="region of interest" description="Disordered" evidence="1">
    <location>
        <begin position="158"/>
        <end position="202"/>
    </location>
</feature>
<accession>A0ABQ4YEL8</accession>
<sequence>HENKLRGVWIGSILTPHTESTTLVNVPISVATATPATTTKIPPPLFLVTQSSQQTPVTTTTTTNPSITPLPLPNFASVFGFNQRVTALESDLSKLKQSNPFAEAISSIPVIVNEYLGSKIKEAVDVSIQLKSNKLREEAQAKNLEFLNSLDSNMQKHIKDQVKNQTSKIKSKVEKTRDDKDKDKDEEPSSGSNRWTKRWRSGTEAKNQLVRRAGQQVLRKGCDDDVIPAREVQDERQWHPPTSPTPDREWHLTKTVSDLPPQHWITDLAQAAGKQSSG</sequence>
<evidence type="ECO:0000313" key="3">
    <source>
        <dbReference type="Proteomes" id="UP001151760"/>
    </source>
</evidence>
<reference evidence="2" key="2">
    <citation type="submission" date="2022-01" db="EMBL/GenBank/DDBJ databases">
        <authorList>
            <person name="Yamashiro T."/>
            <person name="Shiraishi A."/>
            <person name="Satake H."/>
            <person name="Nakayama K."/>
        </authorList>
    </citation>
    <scope>NUCLEOTIDE SEQUENCE</scope>
</reference>
<reference evidence="2" key="1">
    <citation type="journal article" date="2022" name="Int. J. Mol. Sci.">
        <title>Draft Genome of Tanacetum Coccineum: Genomic Comparison of Closely Related Tanacetum-Family Plants.</title>
        <authorList>
            <person name="Yamashiro T."/>
            <person name="Shiraishi A."/>
            <person name="Nakayama K."/>
            <person name="Satake H."/>
        </authorList>
    </citation>
    <scope>NUCLEOTIDE SEQUENCE</scope>
</reference>
<feature type="region of interest" description="Disordered" evidence="1">
    <location>
        <begin position="222"/>
        <end position="250"/>
    </location>
</feature>
<feature type="compositionally biased region" description="Basic and acidic residues" evidence="1">
    <location>
        <begin position="222"/>
        <end position="238"/>
    </location>
</feature>
<protein>
    <submittedName>
        <fullName evidence="2">Uncharacterized protein</fullName>
    </submittedName>
</protein>
<evidence type="ECO:0000256" key="1">
    <source>
        <dbReference type="SAM" id="MobiDB-lite"/>
    </source>
</evidence>
<comment type="caution">
    <text evidence="2">The sequence shown here is derived from an EMBL/GenBank/DDBJ whole genome shotgun (WGS) entry which is preliminary data.</text>
</comment>
<proteinExistence type="predicted"/>
<name>A0ABQ4YEL8_9ASTR</name>
<gene>
    <name evidence="2" type="ORF">Tco_0725287</name>
</gene>
<feature type="compositionally biased region" description="Basic and acidic residues" evidence="1">
    <location>
        <begin position="171"/>
        <end position="187"/>
    </location>
</feature>
<keyword evidence="3" id="KW-1185">Reference proteome</keyword>
<evidence type="ECO:0000313" key="2">
    <source>
        <dbReference type="EMBL" id="GJS75406.1"/>
    </source>
</evidence>
<dbReference type="EMBL" id="BQNB010010301">
    <property type="protein sequence ID" value="GJS75406.1"/>
    <property type="molecule type" value="Genomic_DNA"/>
</dbReference>
<organism evidence="2 3">
    <name type="scientific">Tanacetum coccineum</name>
    <dbReference type="NCBI Taxonomy" id="301880"/>
    <lineage>
        <taxon>Eukaryota</taxon>
        <taxon>Viridiplantae</taxon>
        <taxon>Streptophyta</taxon>
        <taxon>Embryophyta</taxon>
        <taxon>Tracheophyta</taxon>
        <taxon>Spermatophyta</taxon>
        <taxon>Magnoliopsida</taxon>
        <taxon>eudicotyledons</taxon>
        <taxon>Gunneridae</taxon>
        <taxon>Pentapetalae</taxon>
        <taxon>asterids</taxon>
        <taxon>campanulids</taxon>
        <taxon>Asterales</taxon>
        <taxon>Asteraceae</taxon>
        <taxon>Asteroideae</taxon>
        <taxon>Anthemideae</taxon>
        <taxon>Anthemidinae</taxon>
        <taxon>Tanacetum</taxon>
    </lineage>
</organism>
<feature type="non-terminal residue" evidence="2">
    <location>
        <position position="1"/>
    </location>
</feature>